<proteinExistence type="predicted"/>
<dbReference type="PANTHER" id="PTHR43278">
    <property type="entry name" value="NAD(P)H-DEPENDENT FMN-CONTAINING OXIDOREDUCTASE YWQN-RELATED"/>
    <property type="match status" value="1"/>
</dbReference>
<protein>
    <submittedName>
        <fullName evidence="4">Flavodoxin family protein</fullName>
    </submittedName>
</protein>
<evidence type="ECO:0000256" key="1">
    <source>
        <dbReference type="ARBA" id="ARBA00022630"/>
    </source>
</evidence>
<evidence type="ECO:0000313" key="4">
    <source>
        <dbReference type="EMBL" id="QJA03649.1"/>
    </source>
</evidence>
<gene>
    <name evidence="4" type="ORF">G4D54_14975</name>
</gene>
<feature type="domain" description="NADPH-dependent FMN reductase-like" evidence="3">
    <location>
        <begin position="4"/>
        <end position="105"/>
    </location>
</feature>
<keyword evidence="1" id="KW-0285">Flavoprotein</keyword>
<dbReference type="Proteomes" id="UP000503330">
    <property type="component" value="Chromosome"/>
</dbReference>
<accession>A0AAP9MI97</accession>
<dbReference type="InterPro" id="IPR029039">
    <property type="entry name" value="Flavoprotein-like_sf"/>
</dbReference>
<dbReference type="InterPro" id="IPR005025">
    <property type="entry name" value="FMN_Rdtase-like_dom"/>
</dbReference>
<dbReference type="InterPro" id="IPR051796">
    <property type="entry name" value="ISF_SsuE-like"/>
</dbReference>
<dbReference type="Gene3D" id="3.40.50.360">
    <property type="match status" value="1"/>
</dbReference>
<keyword evidence="2" id="KW-0288">FMN</keyword>
<organism evidence="4 5">
    <name type="scientific">Clostridium innocuum</name>
    <dbReference type="NCBI Taxonomy" id="1522"/>
    <lineage>
        <taxon>Bacteria</taxon>
        <taxon>Bacillati</taxon>
        <taxon>Bacillota</taxon>
        <taxon>Clostridia</taxon>
        <taxon>Eubacteriales</taxon>
        <taxon>Clostridiaceae</taxon>
        <taxon>Clostridium</taxon>
    </lineage>
</organism>
<dbReference type="PANTHER" id="PTHR43278:SF2">
    <property type="entry name" value="IRON-SULFUR FLAVOPROTEIN"/>
    <property type="match status" value="1"/>
</dbReference>
<reference evidence="4 5" key="1">
    <citation type="submission" date="2020-02" db="EMBL/GenBank/DDBJ databases">
        <authorList>
            <person name="Kociolek L.K."/>
            <person name="Ozer E.A."/>
        </authorList>
    </citation>
    <scope>NUCLEOTIDE SEQUENCE [LARGE SCALE GENOMIC DNA]</scope>
    <source>
        <strain evidence="4 5">ATCC 14501</strain>
    </source>
</reference>
<dbReference type="Pfam" id="PF03358">
    <property type="entry name" value="FMN_red"/>
    <property type="match status" value="1"/>
</dbReference>
<evidence type="ECO:0000256" key="2">
    <source>
        <dbReference type="ARBA" id="ARBA00022643"/>
    </source>
</evidence>
<evidence type="ECO:0000259" key="3">
    <source>
        <dbReference type="Pfam" id="PF03358"/>
    </source>
</evidence>
<dbReference type="AlphaFoldDB" id="A0AAP9MI97"/>
<evidence type="ECO:0000313" key="5">
    <source>
        <dbReference type="Proteomes" id="UP000503330"/>
    </source>
</evidence>
<dbReference type="GO" id="GO:0016491">
    <property type="term" value="F:oxidoreductase activity"/>
    <property type="evidence" value="ECO:0007669"/>
    <property type="project" value="InterPro"/>
</dbReference>
<dbReference type="RefSeq" id="WP_008728575.1">
    <property type="nucleotide sequence ID" value="NZ_BAAACC010000010.1"/>
</dbReference>
<name>A0AAP9MI97_CLOIN</name>
<dbReference type="EMBL" id="CP048838">
    <property type="protein sequence ID" value="QJA03649.1"/>
    <property type="molecule type" value="Genomic_DNA"/>
</dbReference>
<dbReference type="SUPFAM" id="SSF52218">
    <property type="entry name" value="Flavoproteins"/>
    <property type="match status" value="1"/>
</dbReference>
<sequence>MNKKVLVISTSMRQKGNSDQLADEFIKGAEDAGHTVGKITLYDKAIHFCKGCLACQNSTQGHCVFQDDADAIIKKMAEADVIAFATPIYFYEMSGQMKTLLDRSNPLFPIAYKFRDIYLLTSAADGEKSAMDGAIKGLQGWIDCFEEARLKGVVYGTASDAMNAILTHPETLQAAYEMGSHV</sequence>
<dbReference type="GeneID" id="61926866"/>